<dbReference type="Proteomes" id="UP000095558">
    <property type="component" value="Unassembled WGS sequence"/>
</dbReference>
<dbReference type="OrthoDB" id="1935035at2"/>
<sequence length="173" mass="21092">MSRDRFKKTEDKLYNYFNKEKKIATLNYRIEVLKKQIDKINQELRECDINIEIESSSPRFEERVQSSSDGTSYAEREVIRITDLKLKRKLSKEIEIEEIKEEIENIELDNSILEYNLQYINEEWYKLLELKYKFKKNETQISLEMNISQSQVNKIKQKAIANIQRWEEWRKVE</sequence>
<gene>
    <name evidence="2" type="ORF">ERS852470_02342</name>
</gene>
<proteinExistence type="predicted"/>
<accession>A0A174F044</accession>
<keyword evidence="1" id="KW-0175">Coiled coil</keyword>
<feature type="coiled-coil region" evidence="1">
    <location>
        <begin position="89"/>
        <end position="116"/>
    </location>
</feature>
<dbReference type="RefSeq" id="WP_055277059.1">
    <property type="nucleotide sequence ID" value="NZ_CYZV01000024.1"/>
</dbReference>
<name>A0A174F044_9CLOT</name>
<reference evidence="2 3" key="1">
    <citation type="submission" date="2015-09" db="EMBL/GenBank/DDBJ databases">
        <authorList>
            <consortium name="Pathogen Informatics"/>
        </authorList>
    </citation>
    <scope>NUCLEOTIDE SEQUENCE [LARGE SCALE GENOMIC DNA]</scope>
    <source>
        <strain evidence="2 3">2789STDY5834855</strain>
    </source>
</reference>
<evidence type="ECO:0000313" key="2">
    <source>
        <dbReference type="EMBL" id="CUO43583.1"/>
    </source>
</evidence>
<dbReference type="EMBL" id="CYZV01000024">
    <property type="protein sequence ID" value="CUO43583.1"/>
    <property type="molecule type" value="Genomic_DNA"/>
</dbReference>
<organism evidence="2 3">
    <name type="scientific">Clostridium disporicum</name>
    <dbReference type="NCBI Taxonomy" id="84024"/>
    <lineage>
        <taxon>Bacteria</taxon>
        <taxon>Bacillati</taxon>
        <taxon>Bacillota</taxon>
        <taxon>Clostridia</taxon>
        <taxon>Eubacteriales</taxon>
        <taxon>Clostridiaceae</taxon>
        <taxon>Clostridium</taxon>
    </lineage>
</organism>
<feature type="coiled-coil region" evidence="1">
    <location>
        <begin position="23"/>
        <end position="50"/>
    </location>
</feature>
<evidence type="ECO:0000256" key="1">
    <source>
        <dbReference type="SAM" id="Coils"/>
    </source>
</evidence>
<protein>
    <submittedName>
        <fullName evidence="2">Phage protein</fullName>
    </submittedName>
</protein>
<dbReference type="SUPFAM" id="SSF88659">
    <property type="entry name" value="Sigma3 and sigma4 domains of RNA polymerase sigma factors"/>
    <property type="match status" value="1"/>
</dbReference>
<evidence type="ECO:0000313" key="3">
    <source>
        <dbReference type="Proteomes" id="UP000095558"/>
    </source>
</evidence>
<dbReference type="AlphaFoldDB" id="A0A174F044"/>
<dbReference type="InterPro" id="IPR013324">
    <property type="entry name" value="RNA_pol_sigma_r3/r4-like"/>
</dbReference>